<dbReference type="Gene3D" id="3.20.20.70">
    <property type="entry name" value="Aldolase class I"/>
    <property type="match status" value="1"/>
</dbReference>
<proteinExistence type="predicted"/>
<dbReference type="Pfam" id="PF00173">
    <property type="entry name" value="Cyt-b5"/>
    <property type="match status" value="1"/>
</dbReference>
<dbReference type="GO" id="GO:0016491">
    <property type="term" value="F:oxidoreductase activity"/>
    <property type="evidence" value="ECO:0007669"/>
    <property type="project" value="UniProtKB-KW"/>
</dbReference>
<dbReference type="Gene3D" id="3.10.120.10">
    <property type="entry name" value="Cytochrome b5-like heme/steroid binding domain"/>
    <property type="match status" value="1"/>
</dbReference>
<dbReference type="PANTHER" id="PTHR10578">
    <property type="entry name" value="S -2-HYDROXY-ACID OXIDASE-RELATED"/>
    <property type="match status" value="1"/>
</dbReference>
<dbReference type="PROSITE" id="PS50255">
    <property type="entry name" value="CYTOCHROME_B5_2"/>
    <property type="match status" value="1"/>
</dbReference>
<dbReference type="EMBL" id="MU853338">
    <property type="protein sequence ID" value="KAK4113741.1"/>
    <property type="molecule type" value="Genomic_DNA"/>
</dbReference>
<feature type="domain" description="Cytochrome b5 heme-binding" evidence="4">
    <location>
        <begin position="2"/>
        <end position="79"/>
    </location>
</feature>
<evidence type="ECO:0000256" key="1">
    <source>
        <dbReference type="ARBA" id="ARBA00001917"/>
    </source>
</evidence>
<dbReference type="RefSeq" id="XP_064671311.1">
    <property type="nucleotide sequence ID" value="XM_064811370.1"/>
</dbReference>
<dbReference type="InterPro" id="IPR036400">
    <property type="entry name" value="Cyt_B5-like_heme/steroid_sf"/>
</dbReference>
<dbReference type="GeneID" id="89935495"/>
<name>A0AAN6TFX2_9PEZI</name>
<feature type="domain" description="FMN hydroxy acid dehydrogenase" evidence="5">
    <location>
        <begin position="99"/>
        <end position="521"/>
    </location>
</feature>
<dbReference type="SUPFAM" id="SSF51395">
    <property type="entry name" value="FMN-linked oxidoreductases"/>
    <property type="match status" value="1"/>
</dbReference>
<dbReference type="Pfam" id="PF01070">
    <property type="entry name" value="FMN_dh"/>
    <property type="match status" value="2"/>
</dbReference>
<keyword evidence="7" id="KW-1185">Reference proteome</keyword>
<dbReference type="AlphaFoldDB" id="A0AAN6TFX2"/>
<dbReference type="SMART" id="SM01117">
    <property type="entry name" value="Cyt-b5"/>
    <property type="match status" value="1"/>
</dbReference>
<feature type="region of interest" description="Disordered" evidence="3">
    <location>
        <begin position="76"/>
        <end position="98"/>
    </location>
</feature>
<evidence type="ECO:0000259" key="5">
    <source>
        <dbReference type="PROSITE" id="PS51349"/>
    </source>
</evidence>
<accession>A0AAN6TFX2</accession>
<comment type="caution">
    <text evidence="6">The sequence shown here is derived from an EMBL/GenBank/DDBJ whole genome shotgun (WGS) entry which is preliminary data.</text>
</comment>
<dbReference type="SUPFAM" id="SSF55856">
    <property type="entry name" value="Cytochrome b5-like heme/steroid binding domain"/>
    <property type="match status" value="1"/>
</dbReference>
<feature type="compositionally biased region" description="Low complexity" evidence="3">
    <location>
        <begin position="289"/>
        <end position="325"/>
    </location>
</feature>
<protein>
    <recommendedName>
        <fullName evidence="8">Cytochrome b2</fullName>
    </recommendedName>
</protein>
<comment type="cofactor">
    <cofactor evidence="1">
        <name>FMN</name>
        <dbReference type="ChEBI" id="CHEBI:58210"/>
    </cofactor>
</comment>
<reference evidence="6" key="2">
    <citation type="submission" date="2023-05" db="EMBL/GenBank/DDBJ databases">
        <authorList>
            <consortium name="Lawrence Berkeley National Laboratory"/>
            <person name="Steindorff A."/>
            <person name="Hensen N."/>
            <person name="Bonometti L."/>
            <person name="Westerberg I."/>
            <person name="Brannstrom I.O."/>
            <person name="Guillou S."/>
            <person name="Cros-Aarteil S."/>
            <person name="Calhoun S."/>
            <person name="Haridas S."/>
            <person name="Kuo A."/>
            <person name="Mondo S."/>
            <person name="Pangilinan J."/>
            <person name="Riley R."/>
            <person name="Labutti K."/>
            <person name="Andreopoulos B."/>
            <person name="Lipzen A."/>
            <person name="Chen C."/>
            <person name="Yanf M."/>
            <person name="Daum C."/>
            <person name="Ng V."/>
            <person name="Clum A."/>
            <person name="Ohm R."/>
            <person name="Martin F."/>
            <person name="Silar P."/>
            <person name="Natvig D."/>
            <person name="Lalanne C."/>
            <person name="Gautier V."/>
            <person name="Ament-Velasquez S.L."/>
            <person name="Kruys A."/>
            <person name="Hutchinson M.I."/>
            <person name="Powell A.J."/>
            <person name="Barry K."/>
            <person name="Miller A.N."/>
            <person name="Grigoriev I.V."/>
            <person name="Debuchy R."/>
            <person name="Gladieux P."/>
            <person name="Thoren M.H."/>
            <person name="Johannesson H."/>
        </authorList>
    </citation>
    <scope>NUCLEOTIDE SEQUENCE</scope>
    <source>
        <strain evidence="6">CBS 508.74</strain>
    </source>
</reference>
<gene>
    <name evidence="6" type="ORF">N656DRAFT_706660</name>
</gene>
<sequence length="543" mass="57935">MASTISPSELSKHNTLTSLWIALDGLVYDFTEFAPTHPGGVSILLQHAGRDGTAAYNAVHSASLVKAILPTSKHLGRLSSPPAPAPSPLKPQSLAPAKPPLSSLISSHDFVHAAHSFLSPKALAFISSAATDCHTHRRNSSAYADITLRPRVLIDVSASISLATHMLGQPVASPIYVAPTSLGKTVHPEGEREIARACRKLGGMAQVVSTSASFPISDVIAAWKEDDDENNNTHDPPVFLQLYVDKQAANTAALLTSPPIREHVKGVFLTVDAPVPGKREADERVSLSPTTTTAITTPETKTPTATTTTTPQEVTTTPMAGRTTPAADARGAALGRLMASYISPSLTWSDTLPWLRSLLEPPPPSSSSPPGRTQGRNNKNKPRRTPLVIKGIQTAQDAVLAVRAGADAIVVSNHGGRSLDTSPATVLTLLELQRCCPGVFDRLEVYVDGGVTRGTDVFKALCLGARAVGVGRGVMYALGWGEEGVRRYMEILNDELVTTMKMCGVTRLDELHPGLLNTRAVDHLIPEQLGEEHPYAKWRRSKL</sequence>
<evidence type="ECO:0000256" key="3">
    <source>
        <dbReference type="SAM" id="MobiDB-lite"/>
    </source>
</evidence>
<dbReference type="PANTHER" id="PTHR10578:SF104">
    <property type="entry name" value="CYTOCHROME B2, MITOCHONDRIAL-RELATED"/>
    <property type="match status" value="1"/>
</dbReference>
<organism evidence="6 7">
    <name type="scientific">Canariomyces notabilis</name>
    <dbReference type="NCBI Taxonomy" id="2074819"/>
    <lineage>
        <taxon>Eukaryota</taxon>
        <taxon>Fungi</taxon>
        <taxon>Dikarya</taxon>
        <taxon>Ascomycota</taxon>
        <taxon>Pezizomycotina</taxon>
        <taxon>Sordariomycetes</taxon>
        <taxon>Sordariomycetidae</taxon>
        <taxon>Sordariales</taxon>
        <taxon>Chaetomiaceae</taxon>
        <taxon>Canariomyces</taxon>
    </lineage>
</organism>
<feature type="region of interest" description="Disordered" evidence="3">
    <location>
        <begin position="359"/>
        <end position="386"/>
    </location>
</feature>
<dbReference type="InterPro" id="IPR001199">
    <property type="entry name" value="Cyt_B5-like_heme/steroid-bd"/>
</dbReference>
<keyword evidence="2" id="KW-0560">Oxidoreductase</keyword>
<evidence type="ECO:0008006" key="8">
    <source>
        <dbReference type="Google" id="ProtNLM"/>
    </source>
</evidence>
<feature type="region of interest" description="Disordered" evidence="3">
    <location>
        <begin position="279"/>
        <end position="325"/>
    </location>
</feature>
<dbReference type="PROSITE" id="PS51349">
    <property type="entry name" value="FMN_HYDROXY_ACID_DH_2"/>
    <property type="match status" value="1"/>
</dbReference>
<evidence type="ECO:0000259" key="4">
    <source>
        <dbReference type="PROSITE" id="PS50255"/>
    </source>
</evidence>
<dbReference type="Proteomes" id="UP001302812">
    <property type="component" value="Unassembled WGS sequence"/>
</dbReference>
<evidence type="ECO:0000313" key="6">
    <source>
        <dbReference type="EMBL" id="KAK4113741.1"/>
    </source>
</evidence>
<dbReference type="InterPro" id="IPR013785">
    <property type="entry name" value="Aldolase_TIM"/>
</dbReference>
<evidence type="ECO:0000313" key="7">
    <source>
        <dbReference type="Proteomes" id="UP001302812"/>
    </source>
</evidence>
<reference evidence="6" key="1">
    <citation type="journal article" date="2023" name="Mol. Phylogenet. Evol.">
        <title>Genome-scale phylogeny and comparative genomics of the fungal order Sordariales.</title>
        <authorList>
            <person name="Hensen N."/>
            <person name="Bonometti L."/>
            <person name="Westerberg I."/>
            <person name="Brannstrom I.O."/>
            <person name="Guillou S."/>
            <person name="Cros-Aarteil S."/>
            <person name="Calhoun S."/>
            <person name="Haridas S."/>
            <person name="Kuo A."/>
            <person name="Mondo S."/>
            <person name="Pangilinan J."/>
            <person name="Riley R."/>
            <person name="LaButti K."/>
            <person name="Andreopoulos B."/>
            <person name="Lipzen A."/>
            <person name="Chen C."/>
            <person name="Yan M."/>
            <person name="Daum C."/>
            <person name="Ng V."/>
            <person name="Clum A."/>
            <person name="Steindorff A."/>
            <person name="Ohm R.A."/>
            <person name="Martin F."/>
            <person name="Silar P."/>
            <person name="Natvig D.O."/>
            <person name="Lalanne C."/>
            <person name="Gautier V."/>
            <person name="Ament-Velasquez S.L."/>
            <person name="Kruys A."/>
            <person name="Hutchinson M.I."/>
            <person name="Powell A.J."/>
            <person name="Barry K."/>
            <person name="Miller A.N."/>
            <person name="Grigoriev I.V."/>
            <person name="Debuchy R."/>
            <person name="Gladieux P."/>
            <person name="Hiltunen Thoren M."/>
            <person name="Johannesson H."/>
        </authorList>
    </citation>
    <scope>NUCLEOTIDE SEQUENCE</scope>
    <source>
        <strain evidence="6">CBS 508.74</strain>
    </source>
</reference>
<dbReference type="InterPro" id="IPR000262">
    <property type="entry name" value="FMN-dep_DH"/>
</dbReference>
<dbReference type="InterPro" id="IPR037396">
    <property type="entry name" value="FMN_HAD"/>
</dbReference>
<evidence type="ECO:0000256" key="2">
    <source>
        <dbReference type="ARBA" id="ARBA00023002"/>
    </source>
</evidence>